<name>A0A1V8RQC4_9HYPH</name>
<dbReference type="OrthoDB" id="9805986at2"/>
<sequence>MADPVSDTMPDLLDFAGRSVFITGAAAGIGQAVAEAFAAHGARLALMDRDARIQDGARTRGETHLGLVGDVTDEDSVQRCVRTAEQAFGGIDILVNNAGIGPLAAAESYPTAEWDRTLAINLKGAFLVARTVAPGMLARGKGRIVNMASQAATIGIEGHVAYCASKAGIIGMTNCMALEWGPRGVTVNAISPTVVETELGLTGWAGEKGVKARAAIPTRRFAKPWEIAAAVLYLAGDGAGMVNGANLAIDGGYTIV</sequence>
<dbReference type="PANTHER" id="PTHR42760">
    <property type="entry name" value="SHORT-CHAIN DEHYDROGENASES/REDUCTASES FAMILY MEMBER"/>
    <property type="match status" value="1"/>
</dbReference>
<gene>
    <name evidence="4" type="ORF">BFN67_18365</name>
</gene>
<dbReference type="PRINTS" id="PR00080">
    <property type="entry name" value="SDRFAMILY"/>
</dbReference>
<dbReference type="AlphaFoldDB" id="A0A1V8RQC4"/>
<evidence type="ECO:0000259" key="3">
    <source>
        <dbReference type="SMART" id="SM00822"/>
    </source>
</evidence>
<dbReference type="Pfam" id="PF13561">
    <property type="entry name" value="adh_short_C2"/>
    <property type="match status" value="1"/>
</dbReference>
<dbReference type="InterPro" id="IPR036291">
    <property type="entry name" value="NAD(P)-bd_dom_sf"/>
</dbReference>
<comment type="caution">
    <text evidence="4">The sequence shown here is derived from an EMBL/GenBank/DDBJ whole genome shotgun (WGS) entry which is preliminary data.</text>
</comment>
<dbReference type="RefSeq" id="WP_080919810.1">
    <property type="nucleotide sequence ID" value="NZ_MDET01000016.1"/>
</dbReference>
<evidence type="ECO:0000313" key="4">
    <source>
        <dbReference type="EMBL" id="OQM75402.1"/>
    </source>
</evidence>
<dbReference type="PANTHER" id="PTHR42760:SF115">
    <property type="entry name" value="3-OXOACYL-[ACYL-CARRIER-PROTEIN] REDUCTASE FABG"/>
    <property type="match status" value="1"/>
</dbReference>
<accession>A0A1V8RQC4</accession>
<dbReference type="STRING" id="1873176.BFN67_18365"/>
<evidence type="ECO:0000256" key="2">
    <source>
        <dbReference type="ARBA" id="ARBA00023002"/>
    </source>
</evidence>
<dbReference type="NCBIfam" id="NF005309">
    <property type="entry name" value="PRK06841.1"/>
    <property type="match status" value="1"/>
</dbReference>
<evidence type="ECO:0000256" key="1">
    <source>
        <dbReference type="ARBA" id="ARBA00006484"/>
    </source>
</evidence>
<dbReference type="CDD" id="cd05233">
    <property type="entry name" value="SDR_c"/>
    <property type="match status" value="1"/>
</dbReference>
<dbReference type="PRINTS" id="PR00081">
    <property type="entry name" value="GDHRDH"/>
</dbReference>
<dbReference type="Gene3D" id="3.40.50.720">
    <property type="entry name" value="NAD(P)-binding Rossmann-like Domain"/>
    <property type="match status" value="1"/>
</dbReference>
<dbReference type="InterPro" id="IPR002347">
    <property type="entry name" value="SDR_fam"/>
</dbReference>
<dbReference type="FunFam" id="3.40.50.720:FF:000084">
    <property type="entry name" value="Short-chain dehydrogenase reductase"/>
    <property type="match status" value="1"/>
</dbReference>
<feature type="domain" description="Ketoreductase" evidence="3">
    <location>
        <begin position="18"/>
        <end position="193"/>
    </location>
</feature>
<protein>
    <submittedName>
        <fullName evidence="4">D-threitol dehydrogenase</fullName>
    </submittedName>
</protein>
<keyword evidence="2" id="KW-0560">Oxidoreductase</keyword>
<organism evidence="4 5">
    <name type="scientific">Manganibacter manganicus</name>
    <dbReference type="NCBI Taxonomy" id="1873176"/>
    <lineage>
        <taxon>Bacteria</taxon>
        <taxon>Pseudomonadati</taxon>
        <taxon>Pseudomonadota</taxon>
        <taxon>Alphaproteobacteria</taxon>
        <taxon>Hyphomicrobiales</taxon>
        <taxon>Phyllobacteriaceae</taxon>
        <taxon>Manganibacter</taxon>
    </lineage>
</organism>
<proteinExistence type="inferred from homology"/>
<dbReference type="InterPro" id="IPR057326">
    <property type="entry name" value="KR_dom"/>
</dbReference>
<dbReference type="PROSITE" id="PS00061">
    <property type="entry name" value="ADH_SHORT"/>
    <property type="match status" value="1"/>
</dbReference>
<dbReference type="SUPFAM" id="SSF51735">
    <property type="entry name" value="NAD(P)-binding Rossmann-fold domains"/>
    <property type="match status" value="1"/>
</dbReference>
<dbReference type="Proteomes" id="UP000191905">
    <property type="component" value="Unassembled WGS sequence"/>
</dbReference>
<comment type="similarity">
    <text evidence="1">Belongs to the short-chain dehydrogenases/reductases (SDR) family.</text>
</comment>
<reference evidence="4 5" key="1">
    <citation type="journal article" date="2016" name="Int. J. Syst. Evol. Microbiol.">
        <title>Pseudaminobacter manganicus sp. nov., isolated from sludge of a manganese mine.</title>
        <authorList>
            <person name="Li J."/>
            <person name="Huang J."/>
            <person name="Liao S."/>
            <person name="Wang G."/>
        </authorList>
    </citation>
    <scope>NUCLEOTIDE SEQUENCE [LARGE SCALE GENOMIC DNA]</scope>
    <source>
        <strain evidence="4 5">JH-7</strain>
    </source>
</reference>
<dbReference type="SMART" id="SM00822">
    <property type="entry name" value="PKS_KR"/>
    <property type="match status" value="1"/>
</dbReference>
<dbReference type="GO" id="GO:0016616">
    <property type="term" value="F:oxidoreductase activity, acting on the CH-OH group of donors, NAD or NADP as acceptor"/>
    <property type="evidence" value="ECO:0007669"/>
    <property type="project" value="TreeGrafter"/>
</dbReference>
<dbReference type="EMBL" id="MDET01000016">
    <property type="protein sequence ID" value="OQM75402.1"/>
    <property type="molecule type" value="Genomic_DNA"/>
</dbReference>
<keyword evidence="5" id="KW-1185">Reference proteome</keyword>
<evidence type="ECO:0000313" key="5">
    <source>
        <dbReference type="Proteomes" id="UP000191905"/>
    </source>
</evidence>
<dbReference type="InterPro" id="IPR020904">
    <property type="entry name" value="Sc_DH/Rdtase_CS"/>
</dbReference>